<dbReference type="STRING" id="1121305.CLCOL_08930"/>
<sequence length="75" mass="8327">MNMINSTNVKSTLAIKYLVGQDKNGKDVFKTQRFQNVKPSASDSDVFDVATALGNLLENPDVEVIRENDNLIVNE</sequence>
<protein>
    <recommendedName>
        <fullName evidence="1">DUF1659 domain-containing protein</fullName>
    </recommendedName>
</protein>
<dbReference type="Proteomes" id="UP000075374">
    <property type="component" value="Unassembled WGS sequence"/>
</dbReference>
<comment type="caution">
    <text evidence="2">The sequence shown here is derived from an EMBL/GenBank/DDBJ whole genome shotgun (WGS) entry which is preliminary data.</text>
</comment>
<feature type="domain" description="DUF1659" evidence="1">
    <location>
        <begin position="4"/>
        <end position="74"/>
    </location>
</feature>
<gene>
    <name evidence="2" type="ORF">CLCOL_08930</name>
</gene>
<evidence type="ECO:0000313" key="2">
    <source>
        <dbReference type="EMBL" id="KYH29662.1"/>
    </source>
</evidence>
<dbReference type="Pfam" id="PF07872">
    <property type="entry name" value="DUF1659"/>
    <property type="match status" value="1"/>
</dbReference>
<keyword evidence="3" id="KW-1185">Reference proteome</keyword>
<dbReference type="InterPro" id="IPR012454">
    <property type="entry name" value="DUF1659"/>
</dbReference>
<reference evidence="2 3" key="1">
    <citation type="submission" date="2016-02" db="EMBL/GenBank/DDBJ databases">
        <title>Genome sequence of Clostridium colicanis DSM 13634.</title>
        <authorList>
            <person name="Poehlein A."/>
            <person name="Daniel R."/>
        </authorList>
    </citation>
    <scope>NUCLEOTIDE SEQUENCE [LARGE SCALE GENOMIC DNA]</scope>
    <source>
        <strain evidence="2 3">DSM 13634</strain>
    </source>
</reference>
<dbReference type="AlphaFoldDB" id="A0A151AQ00"/>
<evidence type="ECO:0000259" key="1">
    <source>
        <dbReference type="Pfam" id="PF07872"/>
    </source>
</evidence>
<organism evidence="2 3">
    <name type="scientific">Clostridium colicanis DSM 13634</name>
    <dbReference type="NCBI Taxonomy" id="1121305"/>
    <lineage>
        <taxon>Bacteria</taxon>
        <taxon>Bacillati</taxon>
        <taxon>Bacillota</taxon>
        <taxon>Clostridia</taxon>
        <taxon>Eubacteriales</taxon>
        <taxon>Clostridiaceae</taxon>
        <taxon>Clostridium</taxon>
    </lineage>
</organism>
<accession>A0A151AQ00</accession>
<name>A0A151AQ00_9CLOT</name>
<dbReference type="PATRIC" id="fig|1121305.3.peg.909"/>
<evidence type="ECO:0000313" key="3">
    <source>
        <dbReference type="Proteomes" id="UP000075374"/>
    </source>
</evidence>
<dbReference type="EMBL" id="LTBB01000003">
    <property type="protein sequence ID" value="KYH29662.1"/>
    <property type="molecule type" value="Genomic_DNA"/>
</dbReference>
<proteinExistence type="predicted"/>